<reference evidence="2" key="1">
    <citation type="journal article" date="2015" name="Nature">
        <title>Complex archaea that bridge the gap between prokaryotes and eukaryotes.</title>
        <authorList>
            <person name="Spang A."/>
            <person name="Saw J.H."/>
            <person name="Jorgensen S.L."/>
            <person name="Zaremba-Niedzwiedzka K."/>
            <person name="Martijn J."/>
            <person name="Lind A.E."/>
            <person name="van Eijk R."/>
            <person name="Schleper C."/>
            <person name="Guy L."/>
            <person name="Ettema T.J."/>
        </authorList>
    </citation>
    <scope>NUCLEOTIDE SEQUENCE</scope>
</reference>
<organism evidence="2">
    <name type="scientific">marine sediment metagenome</name>
    <dbReference type="NCBI Taxonomy" id="412755"/>
    <lineage>
        <taxon>unclassified sequences</taxon>
        <taxon>metagenomes</taxon>
        <taxon>ecological metagenomes</taxon>
    </lineage>
</organism>
<accession>A0A0F9N8C3</accession>
<dbReference type="AlphaFoldDB" id="A0A0F9N8C3"/>
<feature type="region of interest" description="Disordered" evidence="1">
    <location>
        <begin position="1"/>
        <end position="31"/>
    </location>
</feature>
<dbReference type="EMBL" id="LAZR01003844">
    <property type="protein sequence ID" value="KKN14169.1"/>
    <property type="molecule type" value="Genomic_DNA"/>
</dbReference>
<sequence length="59" mass="6814">MVQFRTIGGKRWARSTSHTSKRLAKNEAARQRRLGNKARIIPEMQGVTKTVVFSVFVRR</sequence>
<gene>
    <name evidence="2" type="ORF">LCGC14_0998780</name>
</gene>
<protein>
    <submittedName>
        <fullName evidence="2">Uncharacterized protein</fullName>
    </submittedName>
</protein>
<proteinExistence type="predicted"/>
<evidence type="ECO:0000256" key="1">
    <source>
        <dbReference type="SAM" id="MobiDB-lite"/>
    </source>
</evidence>
<name>A0A0F9N8C3_9ZZZZ</name>
<comment type="caution">
    <text evidence="2">The sequence shown here is derived from an EMBL/GenBank/DDBJ whole genome shotgun (WGS) entry which is preliminary data.</text>
</comment>
<evidence type="ECO:0000313" key="2">
    <source>
        <dbReference type="EMBL" id="KKN14169.1"/>
    </source>
</evidence>